<reference evidence="2 3" key="1">
    <citation type="submission" date="2022-04" db="EMBL/GenBank/DDBJ databases">
        <title>Paracoccus sp. YLB-12 draft genome sequence.</title>
        <authorList>
            <person name="Yu L."/>
        </authorList>
    </citation>
    <scope>NUCLEOTIDE SEQUENCE [LARGE SCALE GENOMIC DNA]</scope>
    <source>
        <strain evidence="2 3">YLB-12</strain>
    </source>
</reference>
<evidence type="ECO:0000259" key="1">
    <source>
        <dbReference type="Pfam" id="PF04577"/>
    </source>
</evidence>
<organism evidence="2 3">
    <name type="scientific">Paracoccus maritimus</name>
    <dbReference type="NCBI Taxonomy" id="2933292"/>
    <lineage>
        <taxon>Bacteria</taxon>
        <taxon>Pseudomonadati</taxon>
        <taxon>Pseudomonadota</taxon>
        <taxon>Alphaproteobacteria</taxon>
        <taxon>Rhodobacterales</taxon>
        <taxon>Paracoccaceae</taxon>
        <taxon>Paracoccus</taxon>
    </lineage>
</organism>
<dbReference type="RefSeq" id="WP_260275475.1">
    <property type="nucleotide sequence ID" value="NZ_JANAVZ010000001.1"/>
</dbReference>
<proteinExistence type="predicted"/>
<gene>
    <name evidence="2" type="ORF">MU516_01735</name>
</gene>
<accession>A0ABT2K4W7</accession>
<feature type="domain" description="Glycosyltransferase 61 catalytic" evidence="1">
    <location>
        <begin position="86"/>
        <end position="252"/>
    </location>
</feature>
<name>A0ABT2K4W7_9RHOB</name>
<evidence type="ECO:0000313" key="2">
    <source>
        <dbReference type="EMBL" id="MCT4331585.1"/>
    </source>
</evidence>
<dbReference type="Pfam" id="PF04577">
    <property type="entry name" value="Glyco_transf_61"/>
    <property type="match status" value="1"/>
</dbReference>
<sequence length="367" mass="41198">MLLELDNPVDNLVRITDGLVVPPQAQTGARQLPSGVLTPHGHFVEQSISWSNSTTPVNSAPTLPTNAEIRDLPGSYIFGGIYYGHFGHFIVESLARIWALDAVGHRVDGMIFTPKTPRITQHHVQHYRQVLTSFGIELPIEIAHEVTRIENLYVPRQGFGMFDLIDGSPEFRDYINRHAGQNVPAEGPERLYVSRSLLPTHRGSILGEYKVEEYLAAEGYEIFHPQKSSQNEQIARYRAAKYVIGTDCSPLHLLGYVGNSGQKAAVLTRRSMEIGAFLVRQLKVFKGMQASEINCLLNDWMPQPGSRPSRSSWGEVDFPRMHAELLVAGLISNPTPWPALTRAERDAEINRLEESHRTTFKPFRPET</sequence>
<protein>
    <submittedName>
        <fullName evidence="2">Glycosyltransferase family 61 protein</fullName>
    </submittedName>
</protein>
<evidence type="ECO:0000313" key="3">
    <source>
        <dbReference type="Proteomes" id="UP001320702"/>
    </source>
</evidence>
<dbReference type="Proteomes" id="UP001320702">
    <property type="component" value="Unassembled WGS sequence"/>
</dbReference>
<keyword evidence="3" id="KW-1185">Reference proteome</keyword>
<comment type="caution">
    <text evidence="2">The sequence shown here is derived from an EMBL/GenBank/DDBJ whole genome shotgun (WGS) entry which is preliminary data.</text>
</comment>
<dbReference type="InterPro" id="IPR049625">
    <property type="entry name" value="Glyco_transf_61_cat"/>
</dbReference>
<dbReference type="EMBL" id="JANAVZ010000001">
    <property type="protein sequence ID" value="MCT4331585.1"/>
    <property type="molecule type" value="Genomic_DNA"/>
</dbReference>